<evidence type="ECO:0000313" key="5">
    <source>
        <dbReference type="EMBL" id="KAI1898489.1"/>
    </source>
</evidence>
<sequence>MDAEKGAQASGIKSPTTQQEGKEEGASRVVEEWEREREEGVGEESQNSWSQEDGESQTAVDTPTKMQTDAQVDGGLSEAGLDHCVSEQGSPCSEDGPPCTTESPGRRSSCQDFRKLLRDICNDIAGHKYAELFLRPVNEKFAPHYYSVIKRPIDLQTIRRNVTRGGVDTLETLNHQLMLMFQNALMFNSADSQVYHGARAMQREVLQHVQMLIDEVQSCDQSASSP</sequence>
<dbReference type="SMART" id="SM00297">
    <property type="entry name" value="BROMO"/>
    <property type="match status" value="1"/>
</dbReference>
<evidence type="ECO:0000313" key="6">
    <source>
        <dbReference type="Proteomes" id="UP000829720"/>
    </source>
</evidence>
<keyword evidence="6" id="KW-1185">Reference proteome</keyword>
<comment type="caution">
    <text evidence="5">The sequence shown here is derived from an EMBL/GenBank/DDBJ whole genome shotgun (WGS) entry which is preliminary data.</text>
</comment>
<organism evidence="5 6">
    <name type="scientific">Albula goreensis</name>
    <dbReference type="NCBI Taxonomy" id="1534307"/>
    <lineage>
        <taxon>Eukaryota</taxon>
        <taxon>Metazoa</taxon>
        <taxon>Chordata</taxon>
        <taxon>Craniata</taxon>
        <taxon>Vertebrata</taxon>
        <taxon>Euteleostomi</taxon>
        <taxon>Actinopterygii</taxon>
        <taxon>Neopterygii</taxon>
        <taxon>Teleostei</taxon>
        <taxon>Albuliformes</taxon>
        <taxon>Albulidae</taxon>
        <taxon>Albula</taxon>
    </lineage>
</organism>
<evidence type="ECO:0000256" key="3">
    <source>
        <dbReference type="SAM" id="MobiDB-lite"/>
    </source>
</evidence>
<dbReference type="InterPro" id="IPR036427">
    <property type="entry name" value="Bromodomain-like_sf"/>
</dbReference>
<proteinExistence type="predicted"/>
<feature type="compositionally biased region" description="Basic and acidic residues" evidence="3">
    <location>
        <begin position="20"/>
        <end position="40"/>
    </location>
</feature>
<dbReference type="PROSITE" id="PS50014">
    <property type="entry name" value="BROMODOMAIN_2"/>
    <property type="match status" value="1"/>
</dbReference>
<reference evidence="5" key="1">
    <citation type="submission" date="2021-01" db="EMBL/GenBank/DDBJ databases">
        <authorList>
            <person name="Zahm M."/>
            <person name="Roques C."/>
            <person name="Cabau C."/>
            <person name="Klopp C."/>
            <person name="Donnadieu C."/>
            <person name="Jouanno E."/>
            <person name="Lampietro C."/>
            <person name="Louis A."/>
            <person name="Herpin A."/>
            <person name="Echchiki A."/>
            <person name="Berthelot C."/>
            <person name="Parey E."/>
            <person name="Roest-Crollius H."/>
            <person name="Braasch I."/>
            <person name="Postlethwait J."/>
            <person name="Bobe J."/>
            <person name="Montfort J."/>
            <person name="Bouchez O."/>
            <person name="Begum T."/>
            <person name="Mejri S."/>
            <person name="Adams A."/>
            <person name="Chen W.-J."/>
            <person name="Guiguen Y."/>
        </authorList>
    </citation>
    <scope>NUCLEOTIDE SEQUENCE</scope>
    <source>
        <tissue evidence="5">Blood</tissue>
    </source>
</reference>
<feature type="domain" description="Bromo" evidence="4">
    <location>
        <begin position="125"/>
        <end position="195"/>
    </location>
</feature>
<dbReference type="PRINTS" id="PR00503">
    <property type="entry name" value="BROMODOMAIN"/>
</dbReference>
<evidence type="ECO:0000256" key="1">
    <source>
        <dbReference type="ARBA" id="ARBA00023117"/>
    </source>
</evidence>
<evidence type="ECO:0000256" key="2">
    <source>
        <dbReference type="PROSITE-ProRule" id="PRU00035"/>
    </source>
</evidence>
<gene>
    <name evidence="5" type="ORF">AGOR_G00072880</name>
</gene>
<dbReference type="PANTHER" id="PTHR15398:SF4">
    <property type="entry name" value="BROMODOMAIN-CONTAINING PROTEIN 8 ISOFORM X1"/>
    <property type="match status" value="1"/>
</dbReference>
<name>A0A8T3DLZ5_9TELE</name>
<feature type="region of interest" description="Disordered" evidence="3">
    <location>
        <begin position="1"/>
        <end position="65"/>
    </location>
</feature>
<dbReference type="OrthoDB" id="1742084at2759"/>
<dbReference type="InterPro" id="IPR001487">
    <property type="entry name" value="Bromodomain"/>
</dbReference>
<evidence type="ECO:0000259" key="4">
    <source>
        <dbReference type="PROSITE" id="PS50014"/>
    </source>
</evidence>
<dbReference type="Gene3D" id="1.20.920.10">
    <property type="entry name" value="Bromodomain-like"/>
    <property type="match status" value="1"/>
</dbReference>
<dbReference type="AlphaFoldDB" id="A0A8T3DLZ5"/>
<dbReference type="Proteomes" id="UP000829720">
    <property type="component" value="Unassembled WGS sequence"/>
</dbReference>
<dbReference type="EMBL" id="JAERUA010000006">
    <property type="protein sequence ID" value="KAI1898489.1"/>
    <property type="molecule type" value="Genomic_DNA"/>
</dbReference>
<accession>A0A8T3DLZ5</accession>
<feature type="region of interest" description="Disordered" evidence="3">
    <location>
        <begin position="81"/>
        <end position="108"/>
    </location>
</feature>
<keyword evidence="1 2" id="KW-0103">Bromodomain</keyword>
<dbReference type="SUPFAM" id="SSF47370">
    <property type="entry name" value="Bromodomain"/>
    <property type="match status" value="1"/>
</dbReference>
<protein>
    <recommendedName>
        <fullName evidence="4">Bromo domain-containing protein</fullName>
    </recommendedName>
</protein>
<feature type="compositionally biased region" description="Polar residues" evidence="3">
    <location>
        <begin position="45"/>
        <end position="65"/>
    </location>
</feature>
<dbReference type="PANTHER" id="PTHR15398">
    <property type="entry name" value="BROMODOMAIN-CONTAINING PROTEIN 8"/>
    <property type="match status" value="1"/>
</dbReference>
<dbReference type="GO" id="GO:0035267">
    <property type="term" value="C:NuA4 histone acetyltransferase complex"/>
    <property type="evidence" value="ECO:0007669"/>
    <property type="project" value="TreeGrafter"/>
</dbReference>
<dbReference type="Pfam" id="PF00439">
    <property type="entry name" value="Bromodomain"/>
    <property type="match status" value="1"/>
</dbReference>